<keyword evidence="4" id="KW-1185">Reference proteome</keyword>
<accession>A0ABP8T459</accession>
<feature type="transmembrane region" description="Helical" evidence="2">
    <location>
        <begin position="31"/>
        <end position="49"/>
    </location>
</feature>
<feature type="region of interest" description="Disordered" evidence="1">
    <location>
        <begin position="1"/>
        <end position="24"/>
    </location>
</feature>
<dbReference type="Proteomes" id="UP001500307">
    <property type="component" value="Unassembled WGS sequence"/>
</dbReference>
<gene>
    <name evidence="3" type="ORF">GCM10023176_56950</name>
</gene>
<dbReference type="RefSeq" id="WP_346124601.1">
    <property type="nucleotide sequence ID" value="NZ_BAABGU010000048.1"/>
</dbReference>
<reference evidence="4" key="1">
    <citation type="journal article" date="2019" name="Int. J. Syst. Evol. Microbiol.">
        <title>The Global Catalogue of Microorganisms (GCM) 10K type strain sequencing project: providing services to taxonomists for standard genome sequencing and annotation.</title>
        <authorList>
            <consortium name="The Broad Institute Genomics Platform"/>
            <consortium name="The Broad Institute Genome Sequencing Center for Infectious Disease"/>
            <person name="Wu L."/>
            <person name="Ma J."/>
        </authorList>
    </citation>
    <scope>NUCLEOTIDE SEQUENCE [LARGE SCALE GENOMIC DNA]</scope>
    <source>
        <strain evidence="4">JCM 3175</strain>
    </source>
</reference>
<evidence type="ECO:0000313" key="4">
    <source>
        <dbReference type="Proteomes" id="UP001500307"/>
    </source>
</evidence>
<keyword evidence="2" id="KW-0472">Membrane</keyword>
<evidence type="ECO:0000313" key="3">
    <source>
        <dbReference type="EMBL" id="GAA4579380.1"/>
    </source>
</evidence>
<name>A0ABP8T459_9ACTN</name>
<comment type="caution">
    <text evidence="3">The sequence shown here is derived from an EMBL/GenBank/DDBJ whole genome shotgun (WGS) entry which is preliminary data.</text>
</comment>
<evidence type="ECO:0000256" key="1">
    <source>
        <dbReference type="SAM" id="MobiDB-lite"/>
    </source>
</evidence>
<keyword evidence="2" id="KW-1133">Transmembrane helix</keyword>
<proteinExistence type="predicted"/>
<keyword evidence="2" id="KW-0812">Transmembrane</keyword>
<sequence>MNETDPPASRLGDQAAMNGANPVPSSRHRRIVARVLVAAVLLTLTAMAVRRTPLLGCTFPPDDQAAAVTAYRKDSAFSLTPPNGRLLKEASKTRACDHWVPQNREESAGPDFATVWRQYTVDSKYTVDELVALLGPGVEAANWHYQTSQDDAGGAILWYCKAINGKTARLEVMSLADGTADHTATFTVLIDGRPDNTDC</sequence>
<evidence type="ECO:0000256" key="2">
    <source>
        <dbReference type="SAM" id="Phobius"/>
    </source>
</evidence>
<evidence type="ECO:0008006" key="5">
    <source>
        <dbReference type="Google" id="ProtNLM"/>
    </source>
</evidence>
<protein>
    <recommendedName>
        <fullName evidence="5">DUF3558 domain-containing protein</fullName>
    </recommendedName>
</protein>
<organism evidence="3 4">
    <name type="scientific">Micromonospora coerulea</name>
    <dbReference type="NCBI Taxonomy" id="47856"/>
    <lineage>
        <taxon>Bacteria</taxon>
        <taxon>Bacillati</taxon>
        <taxon>Actinomycetota</taxon>
        <taxon>Actinomycetes</taxon>
        <taxon>Micromonosporales</taxon>
        <taxon>Micromonosporaceae</taxon>
        <taxon>Micromonospora</taxon>
    </lineage>
</organism>
<dbReference type="EMBL" id="BAABGU010000048">
    <property type="protein sequence ID" value="GAA4579380.1"/>
    <property type="molecule type" value="Genomic_DNA"/>
</dbReference>